<dbReference type="EMBL" id="KB632308">
    <property type="protein sequence ID" value="ERL91997.1"/>
    <property type="molecule type" value="Genomic_DNA"/>
</dbReference>
<dbReference type="OrthoDB" id="6247875at2759"/>
<dbReference type="Proteomes" id="UP000030742">
    <property type="component" value="Unassembled WGS sequence"/>
</dbReference>
<accession>U4UG40</accession>
<feature type="region of interest" description="Disordered" evidence="1">
    <location>
        <begin position="241"/>
        <end position="273"/>
    </location>
</feature>
<feature type="region of interest" description="Disordered" evidence="1">
    <location>
        <begin position="1"/>
        <end position="90"/>
    </location>
</feature>
<protein>
    <submittedName>
        <fullName evidence="2">Uncharacterized protein</fullName>
    </submittedName>
</protein>
<feature type="compositionally biased region" description="Polar residues" evidence="1">
    <location>
        <begin position="57"/>
        <end position="69"/>
    </location>
</feature>
<gene>
    <name evidence="2" type="ORF">D910_09319</name>
</gene>
<evidence type="ECO:0000313" key="2">
    <source>
        <dbReference type="EMBL" id="ERL91997.1"/>
    </source>
</evidence>
<feature type="compositionally biased region" description="Low complexity" evidence="1">
    <location>
        <begin position="132"/>
        <end position="160"/>
    </location>
</feature>
<proteinExistence type="predicted"/>
<evidence type="ECO:0000256" key="1">
    <source>
        <dbReference type="SAM" id="MobiDB-lite"/>
    </source>
</evidence>
<evidence type="ECO:0000313" key="3">
    <source>
        <dbReference type="Proteomes" id="UP000030742"/>
    </source>
</evidence>
<reference evidence="2 3" key="1">
    <citation type="journal article" date="2013" name="Genome Biol.">
        <title>Draft genome of the mountain pine beetle, Dendroctonus ponderosae Hopkins, a major forest pest.</title>
        <authorList>
            <person name="Keeling C.I."/>
            <person name="Yuen M.M."/>
            <person name="Liao N.Y."/>
            <person name="Docking T.R."/>
            <person name="Chan S.K."/>
            <person name="Taylor G.A."/>
            <person name="Palmquist D.L."/>
            <person name="Jackman S.D."/>
            <person name="Nguyen A."/>
            <person name="Li M."/>
            <person name="Henderson H."/>
            <person name="Janes J.K."/>
            <person name="Zhao Y."/>
            <person name="Pandoh P."/>
            <person name="Moore R."/>
            <person name="Sperling F.A."/>
            <person name="Huber D.P."/>
            <person name="Birol I."/>
            <person name="Jones S.J."/>
            <person name="Bohlmann J."/>
        </authorList>
    </citation>
    <scope>NUCLEOTIDE SEQUENCE</scope>
</reference>
<feature type="compositionally biased region" description="Acidic residues" evidence="1">
    <location>
        <begin position="81"/>
        <end position="90"/>
    </location>
</feature>
<dbReference type="AlphaFoldDB" id="U4UG40"/>
<feature type="region of interest" description="Disordered" evidence="1">
    <location>
        <begin position="177"/>
        <end position="203"/>
    </location>
</feature>
<organism evidence="2 3">
    <name type="scientific">Dendroctonus ponderosae</name>
    <name type="common">Mountain pine beetle</name>
    <dbReference type="NCBI Taxonomy" id="77166"/>
    <lineage>
        <taxon>Eukaryota</taxon>
        <taxon>Metazoa</taxon>
        <taxon>Ecdysozoa</taxon>
        <taxon>Arthropoda</taxon>
        <taxon>Hexapoda</taxon>
        <taxon>Insecta</taxon>
        <taxon>Pterygota</taxon>
        <taxon>Neoptera</taxon>
        <taxon>Endopterygota</taxon>
        <taxon>Coleoptera</taxon>
        <taxon>Polyphaga</taxon>
        <taxon>Cucujiformia</taxon>
        <taxon>Curculionidae</taxon>
        <taxon>Scolytinae</taxon>
        <taxon>Dendroctonus</taxon>
    </lineage>
</organism>
<feature type="compositionally biased region" description="Low complexity" evidence="1">
    <location>
        <begin position="70"/>
        <end position="80"/>
    </location>
</feature>
<feature type="compositionally biased region" description="Low complexity" evidence="1">
    <location>
        <begin position="191"/>
        <end position="200"/>
    </location>
</feature>
<sequence>MSSKRKSPPTKLQDGSSTEPPPIQANLGSGSDGGGLTDLDETSSNNLSDICEEEPNTMVNTSSTFYNKLSESSSPSACGSELDDGLDEDQIPSKTAKISANEPPHSMITSVSPCISALSLHNEDLERRRNSSECSSPSSDIKSNFHYNNNNNSLMNNNSSLHPLKRSMDDVLKRLTSKISNSSMREERRPTPSSTPNSHNSDVEPAAAIQQALSGDNLMEKDRKLSELIIQLQMAREQLLVQQQQQHPDGNKVNKRSTSLIGTDRGIPTAKIE</sequence>
<name>U4UG40_DENPD</name>
<feature type="region of interest" description="Disordered" evidence="1">
    <location>
        <begin position="128"/>
        <end position="163"/>
    </location>
</feature>